<dbReference type="InterPro" id="IPR008927">
    <property type="entry name" value="6-PGluconate_DH-like_C_sf"/>
</dbReference>
<feature type="transmembrane region" description="Helical" evidence="11">
    <location>
        <begin position="20"/>
        <end position="43"/>
    </location>
</feature>
<proteinExistence type="inferred from homology"/>
<evidence type="ECO:0000256" key="4">
    <source>
        <dbReference type="ARBA" id="ARBA00022605"/>
    </source>
</evidence>
<dbReference type="PANTHER" id="PTHR11645:SF0">
    <property type="entry name" value="PYRROLINE-5-CARBOXYLATE REDUCTASE 3"/>
    <property type="match status" value="1"/>
</dbReference>
<keyword evidence="11" id="KW-1133">Transmembrane helix</keyword>
<dbReference type="Pfam" id="PF03807">
    <property type="entry name" value="F420_oxidored"/>
    <property type="match status" value="1"/>
</dbReference>
<evidence type="ECO:0000256" key="5">
    <source>
        <dbReference type="ARBA" id="ARBA00022650"/>
    </source>
</evidence>
<evidence type="ECO:0000256" key="2">
    <source>
        <dbReference type="ARBA" id="ARBA00005525"/>
    </source>
</evidence>
<evidence type="ECO:0000256" key="3">
    <source>
        <dbReference type="ARBA" id="ARBA00022490"/>
    </source>
</evidence>
<keyword evidence="3 8" id="KW-0963">Cytoplasm</keyword>
<sequence length="297" mass="31229">MQNNARTPCGKHSSQSGRKITMTATITFIGAGNMASAIVGGLVSQGYPADSITATSPDTAMLDAVSTRFGIQVTSDNCAAIAQADIVVLAVKPQILRVVCEELRPSLDAREVPPLVLSIAAGIPLGSLQVWLGEHVPVVRAMPNTPAMIGCGATALKANTLVSEAQCQQIEKLLSSTGIVEWLADEELMDAATAVAGSAPAYFFLFFKAMEDAAVAQGLPRSTARKLALQTGFGAASMALTGEDEPEQLMRNVMSPQGSTERAIASFEAARLRNIVAQAMQDCADRAREMQSLFGEK</sequence>
<evidence type="ECO:0000313" key="14">
    <source>
        <dbReference type="EMBL" id="EPP24710.1"/>
    </source>
</evidence>
<evidence type="ECO:0000313" key="15">
    <source>
        <dbReference type="Proteomes" id="UP000014854"/>
    </source>
</evidence>
<dbReference type="GO" id="GO:0004735">
    <property type="term" value="F:pyrroline-5-carboxylate reductase activity"/>
    <property type="evidence" value="ECO:0007669"/>
    <property type="project" value="UniProtKB-UniRule"/>
</dbReference>
<feature type="binding site" evidence="10">
    <location>
        <begin position="29"/>
        <end position="34"/>
    </location>
    <ligand>
        <name>NADP(+)</name>
        <dbReference type="ChEBI" id="CHEBI:58349"/>
    </ligand>
</feature>
<dbReference type="GO" id="GO:0005737">
    <property type="term" value="C:cytoplasm"/>
    <property type="evidence" value="ECO:0007669"/>
    <property type="project" value="UniProtKB-SubCell"/>
</dbReference>
<dbReference type="NCBIfam" id="TIGR00112">
    <property type="entry name" value="proC"/>
    <property type="match status" value="1"/>
</dbReference>
<dbReference type="Gene3D" id="1.10.3730.10">
    <property type="entry name" value="ProC C-terminal domain-like"/>
    <property type="match status" value="1"/>
</dbReference>
<feature type="binding site" evidence="10">
    <location>
        <position position="77"/>
    </location>
    <ligand>
        <name>NADPH</name>
        <dbReference type="ChEBI" id="CHEBI:57783"/>
    </ligand>
</feature>
<dbReference type="SUPFAM" id="SSF51735">
    <property type="entry name" value="NAD(P)-binding Rossmann-fold domains"/>
    <property type="match status" value="1"/>
</dbReference>
<evidence type="ECO:0000256" key="9">
    <source>
        <dbReference type="NCBIfam" id="TIGR00112"/>
    </source>
</evidence>
<dbReference type="PIRSF" id="PIRSF000193">
    <property type="entry name" value="Pyrrol-5-carb_rd"/>
    <property type="match status" value="1"/>
</dbReference>
<dbReference type="AlphaFoldDB" id="S7JR94"/>
<dbReference type="UniPathway" id="UPA00098">
    <property type="reaction ID" value="UER00361"/>
</dbReference>
<comment type="catalytic activity">
    <reaction evidence="8">
        <text>L-proline + NADP(+) = (S)-1-pyrroline-5-carboxylate + NADPH + 2 H(+)</text>
        <dbReference type="Rhea" id="RHEA:14109"/>
        <dbReference type="ChEBI" id="CHEBI:15378"/>
        <dbReference type="ChEBI" id="CHEBI:17388"/>
        <dbReference type="ChEBI" id="CHEBI:57783"/>
        <dbReference type="ChEBI" id="CHEBI:58349"/>
        <dbReference type="ChEBI" id="CHEBI:60039"/>
        <dbReference type="EC" id="1.5.1.2"/>
    </reaction>
</comment>
<feature type="binding site" evidence="10">
    <location>
        <begin position="90"/>
        <end position="93"/>
    </location>
    <ligand>
        <name>NADP(+)</name>
        <dbReference type="ChEBI" id="CHEBI:58349"/>
    </ligand>
</feature>
<dbReference type="FunFam" id="1.10.3730.10:FF:000001">
    <property type="entry name" value="Pyrroline-5-carboxylate reductase"/>
    <property type="match status" value="1"/>
</dbReference>
<dbReference type="EMBL" id="ASXS01000002">
    <property type="protein sequence ID" value="EPP24710.1"/>
    <property type="molecule type" value="Genomic_DNA"/>
</dbReference>
<dbReference type="PANTHER" id="PTHR11645">
    <property type="entry name" value="PYRROLINE-5-CARBOXYLATE REDUCTASE"/>
    <property type="match status" value="1"/>
</dbReference>
<evidence type="ECO:0000256" key="11">
    <source>
        <dbReference type="SAM" id="Phobius"/>
    </source>
</evidence>
<comment type="similarity">
    <text evidence="2 8">Belongs to the pyrroline-5-carboxylate reductase family.</text>
</comment>
<comment type="pathway">
    <text evidence="8">Amino-acid biosynthesis; L-proline biosynthesis; L-proline from L-glutamate 5-semialdehyde: step 1/1.</text>
</comment>
<dbReference type="InterPro" id="IPR028939">
    <property type="entry name" value="P5C_Rdtase_cat_N"/>
</dbReference>
<evidence type="ECO:0000256" key="1">
    <source>
        <dbReference type="ARBA" id="ARBA00004496"/>
    </source>
</evidence>
<dbReference type="EC" id="1.5.1.2" evidence="8 9"/>
<dbReference type="PATRIC" id="fig|1336752.4.peg.875"/>
<comment type="function">
    <text evidence="8">Catalyzes the reduction of 1-pyrroline-5-carboxylate (PCA) to L-proline.</text>
</comment>
<dbReference type="InterPro" id="IPR000304">
    <property type="entry name" value="Pyrroline-COOH_reductase"/>
</dbReference>
<keyword evidence="5 8" id="KW-0641">Proline biosynthesis</keyword>
<comment type="caution">
    <text evidence="14">The sequence shown here is derived from an EMBL/GenBank/DDBJ whole genome shotgun (WGS) entry which is preliminary data.</text>
</comment>
<keyword evidence="11" id="KW-0472">Membrane</keyword>
<feature type="domain" description="Pyrroline-5-carboxylate reductase catalytic N-terminal" evidence="12">
    <location>
        <begin position="25"/>
        <end position="121"/>
    </location>
</feature>
<dbReference type="Gene3D" id="3.40.50.720">
    <property type="entry name" value="NAD(P)-binding Rossmann-like Domain"/>
    <property type="match status" value="1"/>
</dbReference>
<feature type="domain" description="Pyrroline-5-carboxylate reductase dimerisation" evidence="13">
    <location>
        <begin position="186"/>
        <end position="290"/>
    </location>
</feature>
<dbReference type="Pfam" id="PF14748">
    <property type="entry name" value="P5CR_dimer"/>
    <property type="match status" value="1"/>
</dbReference>
<keyword evidence="11" id="KW-0812">Transmembrane</keyword>
<dbReference type="InterPro" id="IPR036291">
    <property type="entry name" value="NAD(P)-bd_dom_sf"/>
</dbReference>
<dbReference type="Proteomes" id="UP000014854">
    <property type="component" value="Unassembled WGS sequence"/>
</dbReference>
<evidence type="ECO:0000256" key="8">
    <source>
        <dbReference type="HAMAP-Rule" id="MF_01925"/>
    </source>
</evidence>
<protein>
    <recommendedName>
        <fullName evidence="8 9">Pyrroline-5-carboxylate reductase</fullName>
        <shortName evidence="8">P5C reductase</shortName>
        <shortName evidence="8">P5CR</shortName>
        <ecNumber evidence="8 9">1.5.1.2</ecNumber>
    </recommendedName>
    <alternativeName>
        <fullName evidence="8">PCA reductase</fullName>
    </alternativeName>
</protein>
<evidence type="ECO:0000256" key="10">
    <source>
        <dbReference type="PIRSR" id="PIRSR000193-1"/>
    </source>
</evidence>
<accession>S7JR94</accession>
<evidence type="ECO:0000259" key="13">
    <source>
        <dbReference type="Pfam" id="PF14748"/>
    </source>
</evidence>
<dbReference type="HAMAP" id="MF_01925">
    <property type="entry name" value="P5C_reductase"/>
    <property type="match status" value="1"/>
</dbReference>
<evidence type="ECO:0000259" key="12">
    <source>
        <dbReference type="Pfam" id="PF03807"/>
    </source>
</evidence>
<organism evidence="14 15">
    <name type="scientific">Vibrio fluvialis PG41</name>
    <dbReference type="NCBI Taxonomy" id="1336752"/>
    <lineage>
        <taxon>Bacteria</taxon>
        <taxon>Pseudomonadati</taxon>
        <taxon>Pseudomonadota</taxon>
        <taxon>Gammaproteobacteria</taxon>
        <taxon>Vibrionales</taxon>
        <taxon>Vibrionaceae</taxon>
        <taxon>Vibrio</taxon>
    </lineage>
</organism>
<keyword evidence="7 8" id="KW-0560">Oxidoreductase</keyword>
<name>S7JR94_VIBFL</name>
<dbReference type="InterPro" id="IPR029036">
    <property type="entry name" value="P5CR_dimer"/>
</dbReference>
<comment type="catalytic activity">
    <reaction evidence="8">
        <text>L-proline + NAD(+) = (S)-1-pyrroline-5-carboxylate + NADH + 2 H(+)</text>
        <dbReference type="Rhea" id="RHEA:14105"/>
        <dbReference type="ChEBI" id="CHEBI:15378"/>
        <dbReference type="ChEBI" id="CHEBI:17388"/>
        <dbReference type="ChEBI" id="CHEBI:57540"/>
        <dbReference type="ChEBI" id="CHEBI:57945"/>
        <dbReference type="ChEBI" id="CHEBI:60039"/>
        <dbReference type="EC" id="1.5.1.2"/>
    </reaction>
</comment>
<reference evidence="14 15" key="1">
    <citation type="journal article" date="2013" name="Gut Pathog.">
        <title>Evidence of a new metabolic capacity in an emerging diarrheal pathogen: lessons from the draft genomes of Vibrio fluvialis strains PG41 and I21563.</title>
        <authorList>
            <person name="Khatri I."/>
            <person name="Mahajan S."/>
            <person name="Dureja C."/>
            <person name="Subramanian S."/>
            <person name="Raychaudhuri S."/>
        </authorList>
    </citation>
    <scope>NUCLEOTIDE SEQUENCE [LARGE SCALE GENOMIC DNA]</scope>
    <source>
        <strain evidence="14 15">PG41</strain>
    </source>
</reference>
<dbReference type="GO" id="GO:0055129">
    <property type="term" value="P:L-proline biosynthetic process"/>
    <property type="evidence" value="ECO:0007669"/>
    <property type="project" value="UniProtKB-UniRule"/>
</dbReference>
<keyword evidence="6 8" id="KW-0521">NADP</keyword>
<keyword evidence="4 8" id="KW-0028">Amino-acid biosynthesis</keyword>
<evidence type="ECO:0000256" key="7">
    <source>
        <dbReference type="ARBA" id="ARBA00023002"/>
    </source>
</evidence>
<dbReference type="SUPFAM" id="SSF48179">
    <property type="entry name" value="6-phosphogluconate dehydrogenase C-terminal domain-like"/>
    <property type="match status" value="1"/>
</dbReference>
<gene>
    <name evidence="8" type="primary">proC</name>
    <name evidence="14" type="ORF">L910_2156</name>
</gene>
<dbReference type="FunFam" id="3.40.50.720:FF:000190">
    <property type="entry name" value="Pyrroline-5-carboxylate reductase"/>
    <property type="match status" value="1"/>
</dbReference>
<comment type="subcellular location">
    <subcellularLocation>
        <location evidence="1 8">Cytoplasm</location>
    </subcellularLocation>
</comment>
<evidence type="ECO:0000256" key="6">
    <source>
        <dbReference type="ARBA" id="ARBA00022857"/>
    </source>
</evidence>